<comment type="similarity">
    <text evidence="1">Belongs to the helicase family. RecQ subfamily.</text>
</comment>
<evidence type="ECO:0000256" key="5">
    <source>
        <dbReference type="ARBA" id="ARBA00034617"/>
    </source>
</evidence>
<dbReference type="GO" id="GO:0000724">
    <property type="term" value="P:double-strand break repair via homologous recombination"/>
    <property type="evidence" value="ECO:0007669"/>
    <property type="project" value="TreeGrafter"/>
</dbReference>
<dbReference type="PROSITE" id="PS51194">
    <property type="entry name" value="HELICASE_CTER"/>
    <property type="match status" value="1"/>
</dbReference>
<dbReference type="InterPro" id="IPR027417">
    <property type="entry name" value="P-loop_NTPase"/>
</dbReference>
<name>A0A7D9E1R4_PARCT</name>
<evidence type="ECO:0000256" key="2">
    <source>
        <dbReference type="ARBA" id="ARBA00023125"/>
    </source>
</evidence>
<dbReference type="Gene3D" id="3.40.50.300">
    <property type="entry name" value="P-loop containing nucleotide triphosphate hydrolases"/>
    <property type="match status" value="1"/>
</dbReference>
<evidence type="ECO:0000313" key="10">
    <source>
        <dbReference type="Proteomes" id="UP001152795"/>
    </source>
</evidence>
<dbReference type="EMBL" id="CACRXK020003613">
    <property type="protein sequence ID" value="CAB3999546.1"/>
    <property type="molecule type" value="Genomic_DNA"/>
</dbReference>
<dbReference type="Proteomes" id="UP001152795">
    <property type="component" value="Unassembled WGS sequence"/>
</dbReference>
<keyword evidence="2" id="KW-0238">DNA-binding</keyword>
<evidence type="ECO:0000256" key="1">
    <source>
        <dbReference type="ARBA" id="ARBA00005446"/>
    </source>
</evidence>
<evidence type="ECO:0000313" key="9">
    <source>
        <dbReference type="EMBL" id="CAB3999546.1"/>
    </source>
</evidence>
<keyword evidence="9" id="KW-0547">Nucleotide-binding</keyword>
<dbReference type="PANTHER" id="PTHR13710">
    <property type="entry name" value="DNA HELICASE RECQ FAMILY MEMBER"/>
    <property type="match status" value="1"/>
</dbReference>
<dbReference type="EC" id="5.6.2.4" evidence="6"/>
<reference evidence="9" key="1">
    <citation type="submission" date="2020-04" db="EMBL/GenBank/DDBJ databases">
        <authorList>
            <person name="Alioto T."/>
            <person name="Alioto T."/>
            <person name="Gomez Garrido J."/>
        </authorList>
    </citation>
    <scope>NUCLEOTIDE SEQUENCE</scope>
    <source>
        <strain evidence="9">A484AB</strain>
    </source>
</reference>
<dbReference type="GO" id="GO:0009378">
    <property type="term" value="F:four-way junction helicase activity"/>
    <property type="evidence" value="ECO:0007669"/>
    <property type="project" value="TreeGrafter"/>
</dbReference>
<dbReference type="SUPFAM" id="SSF52540">
    <property type="entry name" value="P-loop containing nucleoside triphosphate hydrolases"/>
    <property type="match status" value="1"/>
</dbReference>
<keyword evidence="9" id="KW-0347">Helicase</keyword>
<keyword evidence="10" id="KW-1185">Reference proteome</keyword>
<dbReference type="GO" id="GO:0005737">
    <property type="term" value="C:cytoplasm"/>
    <property type="evidence" value="ECO:0007669"/>
    <property type="project" value="TreeGrafter"/>
</dbReference>
<proteinExistence type="inferred from homology"/>
<dbReference type="GO" id="GO:0005694">
    <property type="term" value="C:chromosome"/>
    <property type="evidence" value="ECO:0007669"/>
    <property type="project" value="TreeGrafter"/>
</dbReference>
<dbReference type="GO" id="GO:0003677">
    <property type="term" value="F:DNA binding"/>
    <property type="evidence" value="ECO:0007669"/>
    <property type="project" value="UniProtKB-KW"/>
</dbReference>
<dbReference type="GO" id="GO:0043138">
    <property type="term" value="F:3'-5' DNA helicase activity"/>
    <property type="evidence" value="ECO:0007669"/>
    <property type="project" value="UniProtKB-EC"/>
</dbReference>
<dbReference type="Pfam" id="PF16124">
    <property type="entry name" value="RecQ_Zn_bind"/>
    <property type="match status" value="1"/>
</dbReference>
<dbReference type="Pfam" id="PF00271">
    <property type="entry name" value="Helicase_C"/>
    <property type="match status" value="1"/>
</dbReference>
<dbReference type="InterPro" id="IPR032284">
    <property type="entry name" value="RecQ_Zn-bd"/>
</dbReference>
<dbReference type="GO" id="GO:0005634">
    <property type="term" value="C:nucleus"/>
    <property type="evidence" value="ECO:0007669"/>
    <property type="project" value="TreeGrafter"/>
</dbReference>
<evidence type="ECO:0000259" key="8">
    <source>
        <dbReference type="PROSITE" id="PS51194"/>
    </source>
</evidence>
<dbReference type="PANTHER" id="PTHR13710:SF153">
    <property type="entry name" value="RECQ-LIKE DNA HELICASE BLM"/>
    <property type="match status" value="1"/>
</dbReference>
<feature type="domain" description="Helicase C-terminal" evidence="8">
    <location>
        <begin position="45"/>
        <end position="195"/>
    </location>
</feature>
<evidence type="ECO:0000256" key="4">
    <source>
        <dbReference type="ARBA" id="ARBA00023242"/>
    </source>
</evidence>
<accession>A0A7D9E1R4</accession>
<evidence type="ECO:0000256" key="7">
    <source>
        <dbReference type="ARBA" id="ARBA00044542"/>
    </source>
</evidence>
<comment type="caution">
    <text evidence="9">The sequence shown here is derived from an EMBL/GenBank/DDBJ whole genome shotgun (WGS) entry which is preliminary data.</text>
</comment>
<gene>
    <name evidence="9" type="ORF">PACLA_8A060831</name>
</gene>
<organism evidence="9 10">
    <name type="scientific">Paramuricea clavata</name>
    <name type="common">Red gorgonian</name>
    <name type="synonym">Violescent sea-whip</name>
    <dbReference type="NCBI Taxonomy" id="317549"/>
    <lineage>
        <taxon>Eukaryota</taxon>
        <taxon>Metazoa</taxon>
        <taxon>Cnidaria</taxon>
        <taxon>Anthozoa</taxon>
        <taxon>Octocorallia</taxon>
        <taxon>Malacalcyonacea</taxon>
        <taxon>Plexauridae</taxon>
        <taxon>Paramuricea</taxon>
    </lineage>
</organism>
<dbReference type="OrthoDB" id="10261556at2759"/>
<keyword evidence="9" id="KW-0378">Hydrolase</keyword>
<dbReference type="InterPro" id="IPR001650">
    <property type="entry name" value="Helicase_C-like"/>
</dbReference>
<dbReference type="AlphaFoldDB" id="A0A7D9E1R4"/>
<keyword evidence="3" id="KW-0413">Isomerase</keyword>
<sequence length="255" mass="29057">MPSTPIANIVSLSDVMTTENNIPQPSGDVHLDILRNIFQHENFRGIQRRVIDVVTTNKDALAVIPTGGAPKILLSWPTYLNPKVFMCIYYHGQLDYFERTDNARAWLSGKAQVICATSAFGMGIDKPDVRFVIHLSLPRSLEEYYQEAGRAGRDGNTSHCILMFRFEDRNKLIQLIYKSTSEDHMEFQTHSLNRVVSYCMSSICRRKLILEYFDDGFDVNCNGSCDNCLTTPPLPKDYTMETINTCLCLEEMDFT</sequence>
<dbReference type="SMART" id="SM00490">
    <property type="entry name" value="HELICc"/>
    <property type="match status" value="1"/>
</dbReference>
<keyword evidence="4" id="KW-0539">Nucleus</keyword>
<comment type="catalytic activity">
    <reaction evidence="5">
        <text>Couples ATP hydrolysis with the unwinding of duplex DNA by translocating in the 3'-5' direction.</text>
        <dbReference type="EC" id="5.6.2.4"/>
    </reaction>
</comment>
<evidence type="ECO:0000256" key="6">
    <source>
        <dbReference type="ARBA" id="ARBA00034808"/>
    </source>
</evidence>
<keyword evidence="9" id="KW-0067">ATP-binding</keyword>
<protein>
    <recommendedName>
        <fullName evidence="6">DNA 3'-5' helicase</fullName>
        <ecNumber evidence="6">5.6.2.4</ecNumber>
    </recommendedName>
    <alternativeName>
        <fullName evidence="7">DNA 3'-5' helicase BLM</fullName>
    </alternativeName>
</protein>
<evidence type="ECO:0000256" key="3">
    <source>
        <dbReference type="ARBA" id="ARBA00023235"/>
    </source>
</evidence>